<evidence type="ECO:0000313" key="1">
    <source>
        <dbReference type="EMBL" id="SHH98743.1"/>
    </source>
</evidence>
<dbReference type="PANTHER" id="PTHR34071:SF2">
    <property type="entry name" value="FLAVIN-NUCLEOTIDE-BINDING PROTEIN"/>
    <property type="match status" value="1"/>
</dbReference>
<protein>
    <recommendedName>
        <fullName evidence="3">Nitroimidazol reductase NimA, pyridoxamine 5'-phosphate oxidase superfamily</fullName>
    </recommendedName>
</protein>
<evidence type="ECO:0008006" key="3">
    <source>
        <dbReference type="Google" id="ProtNLM"/>
    </source>
</evidence>
<dbReference type="InterPro" id="IPR012349">
    <property type="entry name" value="Split_barrel_FMN-bd"/>
</dbReference>
<sequence length="154" mass="17419">MFKNMRRSDRELSQEEALVILEKCSFGVLSVLGDNEYAYGVPLNYVFSNNNVYIHCAKQGFKLDSLRKNPKVCFTVVGATETLADKFSTNYESAIVFGEAIEIIESEKIEALKAFIYKFSPDFKEEGMQYIEKASSATTVIKIESQKITGKARR</sequence>
<dbReference type="Gene3D" id="2.30.110.10">
    <property type="entry name" value="Electron Transport, Fmn-binding Protein, Chain A"/>
    <property type="match status" value="1"/>
</dbReference>
<dbReference type="AlphaFoldDB" id="A0A1M5XHL8"/>
<organism evidence="1 2">
    <name type="scientific">Clostridium intestinale DSM 6191</name>
    <dbReference type="NCBI Taxonomy" id="1121320"/>
    <lineage>
        <taxon>Bacteria</taxon>
        <taxon>Bacillati</taxon>
        <taxon>Bacillota</taxon>
        <taxon>Clostridia</taxon>
        <taxon>Eubacteriales</taxon>
        <taxon>Clostridiaceae</taxon>
        <taxon>Clostridium</taxon>
    </lineage>
</organism>
<accession>A0A1M5XHL8</accession>
<dbReference type="PANTHER" id="PTHR34071">
    <property type="entry name" value="5-NITROIMIDAZOLE ANTIBIOTICS RESISTANCE PROTEIN, NIMA-FAMILY-RELATED PROTEIN-RELATED"/>
    <property type="match status" value="1"/>
</dbReference>
<dbReference type="InterPro" id="IPR024747">
    <property type="entry name" value="Pyridox_Oxase-rel"/>
</dbReference>
<dbReference type="Proteomes" id="UP000184241">
    <property type="component" value="Unassembled WGS sequence"/>
</dbReference>
<gene>
    <name evidence="1" type="ORF">SAMN02745941_01405</name>
</gene>
<dbReference type="EMBL" id="FQXU01000005">
    <property type="protein sequence ID" value="SHH98743.1"/>
    <property type="molecule type" value="Genomic_DNA"/>
</dbReference>
<dbReference type="SUPFAM" id="SSF50475">
    <property type="entry name" value="FMN-binding split barrel"/>
    <property type="match status" value="1"/>
</dbReference>
<dbReference type="RefSeq" id="WP_073018091.1">
    <property type="nucleotide sequence ID" value="NZ_FQXU01000005.1"/>
</dbReference>
<evidence type="ECO:0000313" key="2">
    <source>
        <dbReference type="Proteomes" id="UP000184241"/>
    </source>
</evidence>
<dbReference type="Pfam" id="PF12900">
    <property type="entry name" value="Pyridox_ox_2"/>
    <property type="match status" value="1"/>
</dbReference>
<reference evidence="1 2" key="1">
    <citation type="submission" date="2016-11" db="EMBL/GenBank/DDBJ databases">
        <authorList>
            <person name="Jaros S."/>
            <person name="Januszkiewicz K."/>
            <person name="Wedrychowicz H."/>
        </authorList>
    </citation>
    <scope>NUCLEOTIDE SEQUENCE [LARGE SCALE GENOMIC DNA]</scope>
    <source>
        <strain evidence="1 2">DSM 6191</strain>
    </source>
</reference>
<proteinExistence type="predicted"/>
<name>A0A1M5XHL8_9CLOT</name>